<dbReference type="InterPro" id="IPR027417">
    <property type="entry name" value="P-loop_NTPase"/>
</dbReference>
<dbReference type="GO" id="GO:0051707">
    <property type="term" value="P:response to other organism"/>
    <property type="evidence" value="ECO:0007669"/>
    <property type="project" value="UniProtKB-ARBA"/>
</dbReference>
<evidence type="ECO:0000256" key="4">
    <source>
        <dbReference type="ARBA" id="ARBA00022741"/>
    </source>
</evidence>
<dbReference type="InterPro" id="IPR058922">
    <property type="entry name" value="WHD_DRP"/>
</dbReference>
<dbReference type="InterPro" id="IPR036388">
    <property type="entry name" value="WH-like_DNA-bd_sf"/>
</dbReference>
<name>A0A2U1NK38_ARTAN</name>
<dbReference type="PRINTS" id="PR00364">
    <property type="entry name" value="DISEASERSIST"/>
</dbReference>
<evidence type="ECO:0000259" key="8">
    <source>
        <dbReference type="Pfam" id="PF18052"/>
    </source>
</evidence>
<dbReference type="PANTHER" id="PTHR36766">
    <property type="entry name" value="PLANT BROAD-SPECTRUM MILDEW RESISTANCE PROTEIN RPW8"/>
    <property type="match status" value="1"/>
</dbReference>
<reference evidence="11 12" key="1">
    <citation type="journal article" date="2018" name="Mol. Plant">
        <title>The genome of Artemisia annua provides insight into the evolution of Asteraceae family and artemisinin biosynthesis.</title>
        <authorList>
            <person name="Shen Q."/>
            <person name="Zhang L."/>
            <person name="Liao Z."/>
            <person name="Wang S."/>
            <person name="Yan T."/>
            <person name="Shi P."/>
            <person name="Liu M."/>
            <person name="Fu X."/>
            <person name="Pan Q."/>
            <person name="Wang Y."/>
            <person name="Lv Z."/>
            <person name="Lu X."/>
            <person name="Zhang F."/>
            <person name="Jiang W."/>
            <person name="Ma Y."/>
            <person name="Chen M."/>
            <person name="Hao X."/>
            <person name="Li L."/>
            <person name="Tang Y."/>
            <person name="Lv G."/>
            <person name="Zhou Y."/>
            <person name="Sun X."/>
            <person name="Brodelius P.E."/>
            <person name="Rose J.K.C."/>
            <person name="Tang K."/>
        </authorList>
    </citation>
    <scope>NUCLEOTIDE SEQUENCE [LARGE SCALE GENOMIC DNA]</scope>
    <source>
        <strain evidence="12">cv. Huhao1</strain>
        <tissue evidence="11">Leaf</tissue>
    </source>
</reference>
<keyword evidence="5" id="KW-0611">Plant defense</keyword>
<dbReference type="GO" id="GO:0043531">
    <property type="term" value="F:ADP binding"/>
    <property type="evidence" value="ECO:0007669"/>
    <property type="project" value="InterPro"/>
</dbReference>
<evidence type="ECO:0000256" key="6">
    <source>
        <dbReference type="ARBA" id="ARBA00022840"/>
    </source>
</evidence>
<feature type="domain" description="R13L1/DRL21-like LRR repeat region" evidence="10">
    <location>
        <begin position="694"/>
        <end position="819"/>
    </location>
</feature>
<keyword evidence="4" id="KW-0547">Nucleotide-binding</keyword>
<evidence type="ECO:0000256" key="2">
    <source>
        <dbReference type="ARBA" id="ARBA00022614"/>
    </source>
</evidence>
<dbReference type="Pfam" id="PF18052">
    <property type="entry name" value="Rx_N"/>
    <property type="match status" value="1"/>
</dbReference>
<evidence type="ECO:0000313" key="11">
    <source>
        <dbReference type="EMBL" id="PWA73883.1"/>
    </source>
</evidence>
<dbReference type="Gene3D" id="3.80.10.10">
    <property type="entry name" value="Ribonuclease Inhibitor"/>
    <property type="match status" value="3"/>
</dbReference>
<accession>A0A2U1NK38</accession>
<dbReference type="EMBL" id="PKPP01002660">
    <property type="protein sequence ID" value="PWA73883.1"/>
    <property type="molecule type" value="Genomic_DNA"/>
</dbReference>
<dbReference type="InterPro" id="IPR032675">
    <property type="entry name" value="LRR_dom_sf"/>
</dbReference>
<dbReference type="InterPro" id="IPR056789">
    <property type="entry name" value="LRR_R13L1-DRL21"/>
</dbReference>
<proteinExistence type="inferred from homology"/>
<dbReference type="PANTHER" id="PTHR36766:SF61">
    <property type="entry name" value="NB-ARC DOMAIN DISEASE RESISTANCE PROTEIN"/>
    <property type="match status" value="1"/>
</dbReference>
<evidence type="ECO:0000256" key="1">
    <source>
        <dbReference type="ARBA" id="ARBA00008894"/>
    </source>
</evidence>
<dbReference type="Pfam" id="PF25019">
    <property type="entry name" value="LRR_R13L1-DRL21"/>
    <property type="match status" value="1"/>
</dbReference>
<dbReference type="Gene3D" id="1.20.5.4130">
    <property type="match status" value="1"/>
</dbReference>
<dbReference type="Pfam" id="PF23559">
    <property type="entry name" value="WHD_DRP"/>
    <property type="match status" value="1"/>
</dbReference>
<protein>
    <submittedName>
        <fullName evidence="11">NBS-LRR resistance-like protein</fullName>
    </submittedName>
</protein>
<evidence type="ECO:0000259" key="10">
    <source>
        <dbReference type="Pfam" id="PF25019"/>
    </source>
</evidence>
<evidence type="ECO:0000259" key="7">
    <source>
        <dbReference type="Pfam" id="PF00931"/>
    </source>
</evidence>
<dbReference type="SUPFAM" id="SSF52540">
    <property type="entry name" value="P-loop containing nucleoside triphosphate hydrolases"/>
    <property type="match status" value="1"/>
</dbReference>
<dbReference type="InterPro" id="IPR002182">
    <property type="entry name" value="NB-ARC"/>
</dbReference>
<sequence length="1417" mass="160286">MAELVLSALLPVVFEKLTSVLEKKITRSKGIHSELKKWETKLTLIRALLSDASQKEIKDEAVKLWLNGLQHLVYDIDDILDALATDAMHRELVKESQPITITNKVRKFIPSCCTSFSLSTKVGSKLDEISTRLQELMDEKDKLALIVKNEVSKDRNRGYQTSLEGGRGIVGREGDKKELVQKLLSDESCNENFGIVPIVGMGGIGKTTLARALYNDQLVNDHFEFKAWVCVSDDFDSFKISKVIYQEVGGEQKDFVDLNRLQVALRDQLMGKRFLLVLDDVWSDKWEDWKTLEGPFFAGASGSKIIITTRKKELLRKLLNHDHPYILEKLSPDDALSLFAQNALDKNNFDLFPELRPHGEGIVQKCDGLPLALEALGRLLRNRTDEEEWKRLLANEIWMLEDDGGILPALRVSYHDLSACLKQLFAYCCLIPKDYMFEKKDLILWWMAEGFLHNSATNKTMECLGEEYFQELLSRSFFQQAPDDESLFVMHDLMNDLATFVAGEFFSRLDIDMEKNVRKEAFKKYRHMSFVCETYMTYKKFKAFERDNRLRTFLAMPNVLNSWQTFHLSSKILVDILPQLPLLRVLSLSRSYIDEVPECVGNMKHLRYLNLSQTDITHLPESVCNLYNLQTLIVYGCHSLTTFPNNFSKLKNLRHFDIRDTLLWNKMPLGISEMKSLQTLSNKVAVVENNDFFISWLRNLKNPQAEIYIDELQKLQSARDIQEVNLSQKRVSKLHMGWSNAFDDRNEELEKEVLDELKPHSVNLEDLAIVSYGGKLFPNWMGDPSFLHLTSVRIEKCGKCMLLPPLGELPSLKKLVIQELNEVKVVGSEFLGTGIAFPKLESLSITNMRGWEVWSTKSGVVGAVTFPCLEVLQIEECPNLAKISLEALPSLRELEINCHKLAEVSLEGLPSLRVLHLSGCGNGLLISLIHAASAVTKLIISHITGLSDEVWRGVMDYLGAVEELSIGVCNEIRYLWESEAEASKVLVNLRKLEVDGCSKLVSLGEKEDGCNQLTSLRILELRLCQSLERCNLPNSIEELTIFNCPLIASASFPTGEGHKLKSLEIFNCEQLLEKDVLLNTSMPAMLEVVDISSWKNLKSINELTCFIHITKLEITECDCIESMVELTGFIHLTELRIYYCSNIESFPAADLLNLTSLTHMSILWCKSMDVDSFGVWPPNLGSLSIGGLKKPISKFGPQNFPPSLVHLVLSGGSAEEEEDDVTGGSQLSHMLPSSLTKLRLWEFEKLESVSTGLQHLTSLQHLIIDKCPKMKDLPEELLTSLLSLYIDGCTNELKEKTSGKRGCQEVPEVGNFRSVAILVYTNHKEQNSVSAIGHYFSHLKHLEIGGCRGLVIDFQIALYMIGNADTLKKVVIDPSTNRADESVLTTEESLKREEAGRSHAKYDLSQCLPPWVELVIL</sequence>
<feature type="domain" description="Disease resistance protein winged helix" evidence="9">
    <location>
        <begin position="431"/>
        <end position="498"/>
    </location>
</feature>
<dbReference type="GO" id="GO:0006952">
    <property type="term" value="P:defense response"/>
    <property type="evidence" value="ECO:0007669"/>
    <property type="project" value="UniProtKB-KW"/>
</dbReference>
<keyword evidence="3" id="KW-0677">Repeat</keyword>
<feature type="domain" description="NB-ARC" evidence="7">
    <location>
        <begin position="175"/>
        <end position="347"/>
    </location>
</feature>
<feature type="domain" description="Disease resistance N-terminal" evidence="8">
    <location>
        <begin position="12"/>
        <end position="94"/>
    </location>
</feature>
<evidence type="ECO:0000259" key="9">
    <source>
        <dbReference type="Pfam" id="PF23559"/>
    </source>
</evidence>
<dbReference type="Proteomes" id="UP000245207">
    <property type="component" value="Unassembled WGS sequence"/>
</dbReference>
<comment type="caution">
    <text evidence="11">The sequence shown here is derived from an EMBL/GenBank/DDBJ whole genome shotgun (WGS) entry which is preliminary data.</text>
</comment>
<dbReference type="Pfam" id="PF00931">
    <property type="entry name" value="NB-ARC"/>
    <property type="match status" value="1"/>
</dbReference>
<dbReference type="OrthoDB" id="1896560at2759"/>
<dbReference type="SUPFAM" id="SSF52058">
    <property type="entry name" value="L domain-like"/>
    <property type="match status" value="2"/>
</dbReference>
<evidence type="ECO:0000313" key="12">
    <source>
        <dbReference type="Proteomes" id="UP000245207"/>
    </source>
</evidence>
<keyword evidence="2" id="KW-0433">Leucine-rich repeat</keyword>
<comment type="similarity">
    <text evidence="1">Belongs to the disease resistance NB-LRR family.</text>
</comment>
<organism evidence="11 12">
    <name type="scientific">Artemisia annua</name>
    <name type="common">Sweet wormwood</name>
    <dbReference type="NCBI Taxonomy" id="35608"/>
    <lineage>
        <taxon>Eukaryota</taxon>
        <taxon>Viridiplantae</taxon>
        <taxon>Streptophyta</taxon>
        <taxon>Embryophyta</taxon>
        <taxon>Tracheophyta</taxon>
        <taxon>Spermatophyta</taxon>
        <taxon>Magnoliopsida</taxon>
        <taxon>eudicotyledons</taxon>
        <taxon>Gunneridae</taxon>
        <taxon>Pentapetalae</taxon>
        <taxon>asterids</taxon>
        <taxon>campanulids</taxon>
        <taxon>Asterales</taxon>
        <taxon>Asteraceae</taxon>
        <taxon>Asteroideae</taxon>
        <taxon>Anthemideae</taxon>
        <taxon>Artemisiinae</taxon>
        <taxon>Artemisia</taxon>
    </lineage>
</organism>
<keyword evidence="6" id="KW-0067">ATP-binding</keyword>
<evidence type="ECO:0000256" key="5">
    <source>
        <dbReference type="ARBA" id="ARBA00022821"/>
    </source>
</evidence>
<dbReference type="Gene3D" id="1.10.10.10">
    <property type="entry name" value="Winged helix-like DNA-binding domain superfamily/Winged helix DNA-binding domain"/>
    <property type="match status" value="1"/>
</dbReference>
<dbReference type="InterPro" id="IPR041118">
    <property type="entry name" value="Rx_N"/>
</dbReference>
<dbReference type="Gene3D" id="3.40.50.300">
    <property type="entry name" value="P-loop containing nucleotide triphosphate hydrolases"/>
    <property type="match status" value="1"/>
</dbReference>
<dbReference type="FunFam" id="3.40.50.300:FF:001091">
    <property type="entry name" value="Probable disease resistance protein At1g61300"/>
    <property type="match status" value="1"/>
</dbReference>
<dbReference type="GO" id="GO:0005524">
    <property type="term" value="F:ATP binding"/>
    <property type="evidence" value="ECO:0007669"/>
    <property type="project" value="UniProtKB-KW"/>
</dbReference>
<gene>
    <name evidence="11" type="ORF">CTI12_AA257340</name>
</gene>
<evidence type="ECO:0000256" key="3">
    <source>
        <dbReference type="ARBA" id="ARBA00022737"/>
    </source>
</evidence>
<keyword evidence="12" id="KW-1185">Reference proteome</keyword>